<proteinExistence type="predicted"/>
<dbReference type="InterPro" id="IPR000594">
    <property type="entry name" value="ThiF_NAD_FAD-bd"/>
</dbReference>
<organism evidence="2 3">
    <name type="scientific">Shewanella algidipiscicola</name>
    <dbReference type="NCBI Taxonomy" id="614070"/>
    <lineage>
        <taxon>Bacteria</taxon>
        <taxon>Pseudomonadati</taxon>
        <taxon>Pseudomonadota</taxon>
        <taxon>Gammaproteobacteria</taxon>
        <taxon>Alteromonadales</taxon>
        <taxon>Shewanellaceae</taxon>
        <taxon>Shewanella</taxon>
    </lineage>
</organism>
<protein>
    <submittedName>
        <fullName evidence="2">Thiamine biosynthesis protein ThiF</fullName>
    </submittedName>
</protein>
<feature type="domain" description="THIF-type NAD/FAD binding fold" evidence="1">
    <location>
        <begin position="11"/>
        <end position="249"/>
    </location>
</feature>
<dbReference type="Proteomes" id="UP000761574">
    <property type="component" value="Unassembled WGS sequence"/>
</dbReference>
<keyword evidence="3" id="KW-1185">Reference proteome</keyword>
<gene>
    <name evidence="2" type="primary">thiF</name>
    <name evidence="2" type="ORF">TUM4630_25170</name>
</gene>
<dbReference type="RefSeq" id="WP_162924166.1">
    <property type="nucleotide sequence ID" value="NZ_BPFB01000030.1"/>
</dbReference>
<accession>A0ABQ4PKS8</accession>
<evidence type="ECO:0000259" key="1">
    <source>
        <dbReference type="Pfam" id="PF00899"/>
    </source>
</evidence>
<dbReference type="Pfam" id="PF00899">
    <property type="entry name" value="ThiF"/>
    <property type="match status" value="1"/>
</dbReference>
<evidence type="ECO:0000313" key="2">
    <source>
        <dbReference type="EMBL" id="GIU48557.1"/>
    </source>
</evidence>
<comment type="caution">
    <text evidence="2">The sequence shown here is derived from an EMBL/GenBank/DDBJ whole genome shotgun (WGS) entry which is preliminary data.</text>
</comment>
<name>A0ABQ4PKS8_9GAMM</name>
<dbReference type="InterPro" id="IPR045886">
    <property type="entry name" value="ThiF/MoeB/HesA"/>
</dbReference>
<dbReference type="Gene3D" id="3.40.50.720">
    <property type="entry name" value="NAD(P)-binding Rossmann-like Domain"/>
    <property type="match status" value="1"/>
</dbReference>
<dbReference type="CDD" id="cd00757">
    <property type="entry name" value="ThiF_MoeB_HesA_family"/>
    <property type="match status" value="1"/>
</dbReference>
<reference evidence="2 3" key="1">
    <citation type="submission" date="2021-05" db="EMBL/GenBank/DDBJ databases">
        <title>Molecular characterization for Shewanella algae harboring chromosomal blaOXA-55-like strains isolated from clinical and environment sample.</title>
        <authorList>
            <person name="Ohama Y."/>
            <person name="Aoki K."/>
            <person name="Harada S."/>
            <person name="Moriya K."/>
            <person name="Ishii Y."/>
            <person name="Tateda K."/>
        </authorList>
    </citation>
    <scope>NUCLEOTIDE SEQUENCE [LARGE SCALE GENOMIC DNA]</scope>
    <source>
        <strain evidence="2 3">LMG 23746</strain>
    </source>
</reference>
<dbReference type="InterPro" id="IPR035985">
    <property type="entry name" value="Ubiquitin-activating_enz"/>
</dbReference>
<evidence type="ECO:0000313" key="3">
    <source>
        <dbReference type="Proteomes" id="UP000761574"/>
    </source>
</evidence>
<dbReference type="PANTHER" id="PTHR10953:SF240">
    <property type="entry name" value="SULFUR CARRIER PROTEIN THIS ADENYLYLTRANSFERASE"/>
    <property type="match status" value="1"/>
</dbReference>
<dbReference type="SUPFAM" id="SSF69572">
    <property type="entry name" value="Activating enzymes of the ubiquitin-like proteins"/>
    <property type="match status" value="1"/>
</dbReference>
<sequence>MALDDKDYVRYSRHIMLPEMGEQGQQRLSCASAAIIGLGGLGMLCAQYLAGAGIGSLLLIDGDKVESSNLPRQLLFDDKDIGHNKALVSQHKLQHRNPSCQVRGDDNYLGHDNAVNHLSQVDVVIDCSDNFMTRQLVNATCVALMRPNVVASVAHFSGQLLCIDLQKAPQAGCYHCLFPQSLKVSQGCDTQGVLGPMVGVMASMQTLLAMQILLQLDDVQQRRYDTLYRFNGLGLNQLSSRRKRDPQCAVCAPYVMEKIHG</sequence>
<dbReference type="PANTHER" id="PTHR10953">
    <property type="entry name" value="UBIQUITIN-ACTIVATING ENZYME E1"/>
    <property type="match status" value="1"/>
</dbReference>
<dbReference type="EMBL" id="BPFB01000030">
    <property type="protein sequence ID" value="GIU48557.1"/>
    <property type="molecule type" value="Genomic_DNA"/>
</dbReference>